<dbReference type="PANTHER" id="PTHR31447:SF1">
    <property type="entry name" value="OS06G0138200 PROTEIN"/>
    <property type="match status" value="1"/>
</dbReference>
<dbReference type="Gene3D" id="2.60.120.590">
    <property type="entry name" value="Alpha-ketoglutarate-dependent dioxygenase AlkB-like"/>
    <property type="match status" value="3"/>
</dbReference>
<dbReference type="GO" id="GO:0006402">
    <property type="term" value="P:mRNA catabolic process"/>
    <property type="evidence" value="ECO:0007669"/>
    <property type="project" value="InterPro"/>
</dbReference>
<dbReference type="InterPro" id="IPR037151">
    <property type="entry name" value="AlkB-like_sf"/>
</dbReference>
<dbReference type="PANTHER" id="PTHR31447">
    <property type="entry name" value="HYDROXYPROLINE-RICH GLYCOPROTEIN FAMILY PROTEIN-RELATED"/>
    <property type="match status" value="1"/>
</dbReference>
<reference evidence="4" key="1">
    <citation type="journal article" date="2023" name="Plant J.">
        <title>The genome of the king protea, Protea cynaroides.</title>
        <authorList>
            <person name="Chang J."/>
            <person name="Duong T.A."/>
            <person name="Schoeman C."/>
            <person name="Ma X."/>
            <person name="Roodt D."/>
            <person name="Barker N."/>
            <person name="Li Z."/>
            <person name="Van de Peer Y."/>
            <person name="Mizrachi E."/>
        </authorList>
    </citation>
    <scope>NUCLEOTIDE SEQUENCE</scope>
    <source>
        <tissue evidence="4">Young leaves</tissue>
    </source>
</reference>
<dbReference type="SUPFAM" id="SSF51197">
    <property type="entry name" value="Clavaminate synthase-like"/>
    <property type="match status" value="2"/>
</dbReference>
<protein>
    <recommendedName>
        <fullName evidence="3">Fe2OG dioxygenase domain-containing protein</fullName>
    </recommendedName>
</protein>
<dbReference type="InterPro" id="IPR027450">
    <property type="entry name" value="AlkB-like"/>
</dbReference>
<dbReference type="Proteomes" id="UP001141806">
    <property type="component" value="Unassembled WGS sequence"/>
</dbReference>
<gene>
    <name evidence="4" type="ORF">NE237_016519</name>
</gene>
<dbReference type="GO" id="GO:0003729">
    <property type="term" value="F:mRNA binding"/>
    <property type="evidence" value="ECO:0007669"/>
    <property type="project" value="InterPro"/>
</dbReference>
<dbReference type="AlphaFoldDB" id="A0A9Q0K6U6"/>
<feature type="domain" description="Fe2OG dioxygenase" evidence="3">
    <location>
        <begin position="342"/>
        <end position="439"/>
    </location>
</feature>
<dbReference type="EMBL" id="JAMYWD010000007">
    <property type="protein sequence ID" value="KAJ4964670.1"/>
    <property type="molecule type" value="Genomic_DNA"/>
</dbReference>
<keyword evidence="5" id="KW-1185">Reference proteome</keyword>
<feature type="region of interest" description="Disordered" evidence="2">
    <location>
        <begin position="569"/>
        <end position="603"/>
    </location>
</feature>
<name>A0A9Q0K6U6_9MAGN</name>
<dbReference type="InterPro" id="IPR005123">
    <property type="entry name" value="Oxoglu/Fe-dep_dioxygenase_dom"/>
</dbReference>
<sequence>MMKEGVFREKVESISLLKSLLRLGRREEILELLSEGFCARCKGLLESRFENLSNGKFYKLSSSNGKFCSVDSLNLCSPDKSSTSSRKKRHLHEHTTESSAQALEPLSSARHQINYSDNLPALKKRCLREHTAESSAHALEPLSSARHQMNYSDNLSALKKRRLHEHTAESSAQALEPLSSARHQMNYSDNLPALVNCRQHSWDESEASLSDEFNDMSRVRRKDFKHLKMIDGSLINIVKGLELHTRVFNELEQKEIVEYVYKLQRLGQNGYLRAHTYSQPKKWMRGKGRVTIQFGCCYNYGKDKKGSRPGIMRDKEVDPLPPMFKNMIKRLVRWHVLPPTCVPNSCIVNIYDKDDCIPPHIDHHDFLRPFCTVSFLTECNILFGSRLEIIGPGEFSGQIAIPLPVGSVLVLNGNGANIAQHCVPAVHGKRISITFRKMDVSKMPFNFRHDPELQGLQPLVCSPSTRPPTQQPLKKTVIIVCICNCSYRNMTNEGVFGEKVESVTLLKAFQQLDRRVGILELLSEGFCARCRGLLESRFENISNGNFDMISSSNGKWSRSSSDFCSADSLSLCSPDKSSTSSRKKRGLNEHTAQSSAQALEPVSSARHQINYSDTLPALVNLRQHSWDEYEPSLRDEFNDMSRVWRKKDFVYLERINGRPINIVKGLELHTRVFNELEQRKIVDYVYKLQRLGQEGHLRARTYSQPKKWMRGKGRVTIQFGCCYNYADKKGNPPGIIQDEEVDPLPLMFKTMIKRLVRPFSTVSFLTECDILFGSSLKIVGPGEFSGQIPIHLPVGSVLVLNGNGADVAKHCVPGVPGKRISITFRKMDVDKMPFNFRHDPELQGFQPLVYSPSMKSPAQQVQRPNLIQKNKQVSSNDSEGLLESASSTYH</sequence>
<feature type="region of interest" description="Disordered" evidence="2">
    <location>
        <begin position="77"/>
        <end position="107"/>
    </location>
</feature>
<comment type="caution">
    <text evidence="4">The sequence shown here is derived from an EMBL/GenBank/DDBJ whole genome shotgun (WGS) entry which is preliminary data.</text>
</comment>
<dbReference type="InterPro" id="IPR044842">
    <property type="entry name" value="ALKBH9B/ALKBH10B-like"/>
</dbReference>
<dbReference type="Pfam" id="PF13532">
    <property type="entry name" value="2OG-FeII_Oxy_2"/>
    <property type="match status" value="1"/>
</dbReference>
<dbReference type="OrthoDB" id="271595at2759"/>
<evidence type="ECO:0000259" key="3">
    <source>
        <dbReference type="PROSITE" id="PS51471"/>
    </source>
</evidence>
<evidence type="ECO:0000256" key="2">
    <source>
        <dbReference type="SAM" id="MobiDB-lite"/>
    </source>
</evidence>
<evidence type="ECO:0000313" key="5">
    <source>
        <dbReference type="Proteomes" id="UP001141806"/>
    </source>
</evidence>
<organism evidence="4 5">
    <name type="scientific">Protea cynaroides</name>
    <dbReference type="NCBI Taxonomy" id="273540"/>
    <lineage>
        <taxon>Eukaryota</taxon>
        <taxon>Viridiplantae</taxon>
        <taxon>Streptophyta</taxon>
        <taxon>Embryophyta</taxon>
        <taxon>Tracheophyta</taxon>
        <taxon>Spermatophyta</taxon>
        <taxon>Magnoliopsida</taxon>
        <taxon>Proteales</taxon>
        <taxon>Proteaceae</taxon>
        <taxon>Protea</taxon>
    </lineage>
</organism>
<dbReference type="GO" id="GO:0032451">
    <property type="term" value="F:demethylase activity"/>
    <property type="evidence" value="ECO:0007669"/>
    <property type="project" value="InterPro"/>
</dbReference>
<feature type="region of interest" description="Disordered" evidence="2">
    <location>
        <begin position="869"/>
        <end position="890"/>
    </location>
</feature>
<accession>A0A9Q0K6U6</accession>
<dbReference type="PROSITE" id="PS51471">
    <property type="entry name" value="FE2OG_OXY"/>
    <property type="match status" value="1"/>
</dbReference>
<comment type="similarity">
    <text evidence="1">Belongs to the alkB family.</text>
</comment>
<evidence type="ECO:0000256" key="1">
    <source>
        <dbReference type="ARBA" id="ARBA00007879"/>
    </source>
</evidence>
<evidence type="ECO:0000313" key="4">
    <source>
        <dbReference type="EMBL" id="KAJ4964670.1"/>
    </source>
</evidence>
<proteinExistence type="inferred from homology"/>